<reference evidence="5" key="2">
    <citation type="submission" date="2020-09" db="EMBL/GenBank/DDBJ databases">
        <authorList>
            <person name="Sun Q."/>
            <person name="Sedlacek I."/>
        </authorList>
    </citation>
    <scope>NUCLEOTIDE SEQUENCE</scope>
    <source>
        <strain evidence="5">CCM 7905</strain>
    </source>
</reference>
<evidence type="ECO:0000256" key="3">
    <source>
        <dbReference type="RuleBase" id="RU003476"/>
    </source>
</evidence>
<dbReference type="InterPro" id="IPR020084">
    <property type="entry name" value="NUDIX_hydrolase_CS"/>
</dbReference>
<reference evidence="5" key="1">
    <citation type="journal article" date="2014" name="Int. J. Syst. Evol. Microbiol.">
        <title>Complete genome sequence of Corynebacterium casei LMG S-19264T (=DSM 44701T), isolated from a smear-ripened cheese.</title>
        <authorList>
            <consortium name="US DOE Joint Genome Institute (JGI-PGF)"/>
            <person name="Walter F."/>
            <person name="Albersmeier A."/>
            <person name="Kalinowski J."/>
            <person name="Ruckert C."/>
        </authorList>
    </citation>
    <scope>NUCLEOTIDE SEQUENCE</scope>
    <source>
        <strain evidence="5">CCM 7905</strain>
    </source>
</reference>
<proteinExistence type="inferred from homology"/>
<keyword evidence="6" id="KW-1185">Reference proteome</keyword>
<dbReference type="InterPro" id="IPR029033">
    <property type="entry name" value="His_PPase_superfam"/>
</dbReference>
<protein>
    <submittedName>
        <fullName evidence="5">Hydrolase MutT/NUDIX</fullName>
    </submittedName>
</protein>
<dbReference type="InterPro" id="IPR015797">
    <property type="entry name" value="NUDIX_hydrolase-like_dom_sf"/>
</dbReference>
<dbReference type="Pfam" id="PF00293">
    <property type="entry name" value="NUDIX"/>
    <property type="match status" value="1"/>
</dbReference>
<dbReference type="RefSeq" id="WP_188544698.1">
    <property type="nucleotide sequence ID" value="NZ_BMCU01000002.1"/>
</dbReference>
<dbReference type="GO" id="GO:0006754">
    <property type="term" value="P:ATP biosynthetic process"/>
    <property type="evidence" value="ECO:0007669"/>
    <property type="project" value="TreeGrafter"/>
</dbReference>
<dbReference type="SUPFAM" id="SSF55811">
    <property type="entry name" value="Nudix"/>
    <property type="match status" value="1"/>
</dbReference>
<dbReference type="InterPro" id="IPR020476">
    <property type="entry name" value="Nudix_hydrolase"/>
</dbReference>
<dbReference type="Pfam" id="PF00300">
    <property type="entry name" value="His_Phos_1"/>
    <property type="match status" value="1"/>
</dbReference>
<name>A0A917D004_9NOCA</name>
<dbReference type="EMBL" id="BMCU01000002">
    <property type="protein sequence ID" value="GGG06406.1"/>
    <property type="molecule type" value="Genomic_DNA"/>
</dbReference>
<dbReference type="InterPro" id="IPR051325">
    <property type="entry name" value="Nudix_hydrolase_domain"/>
</dbReference>
<dbReference type="PRINTS" id="PR00502">
    <property type="entry name" value="NUDIXFAMILY"/>
</dbReference>
<comment type="similarity">
    <text evidence="1 3">Belongs to the Nudix hydrolase family.</text>
</comment>
<dbReference type="PROSITE" id="PS51462">
    <property type="entry name" value="NUDIX"/>
    <property type="match status" value="1"/>
</dbReference>
<dbReference type="InterPro" id="IPR013078">
    <property type="entry name" value="His_Pase_superF_clade-1"/>
</dbReference>
<gene>
    <name evidence="5" type="ORF">GCM10007304_20650</name>
</gene>
<dbReference type="PROSITE" id="PS00893">
    <property type="entry name" value="NUDIX_BOX"/>
    <property type="match status" value="1"/>
</dbReference>
<comment type="caution">
    <text evidence="5">The sequence shown here is derived from an EMBL/GenBank/DDBJ whole genome shotgun (WGS) entry which is preliminary data.</text>
</comment>
<dbReference type="GO" id="GO:0006167">
    <property type="term" value="P:AMP biosynthetic process"/>
    <property type="evidence" value="ECO:0007669"/>
    <property type="project" value="TreeGrafter"/>
</dbReference>
<dbReference type="CDD" id="cd03673">
    <property type="entry name" value="NUDIX_Ap6A_hydrolase"/>
    <property type="match status" value="1"/>
</dbReference>
<dbReference type="SMART" id="SM00855">
    <property type="entry name" value="PGAM"/>
    <property type="match status" value="1"/>
</dbReference>
<keyword evidence="2 3" id="KW-0378">Hydrolase</keyword>
<evidence type="ECO:0000259" key="4">
    <source>
        <dbReference type="PROSITE" id="PS51462"/>
    </source>
</evidence>
<dbReference type="PANTHER" id="PTHR21340">
    <property type="entry name" value="DIADENOSINE 5,5-P1,P4-TETRAPHOSPHATE PYROPHOSPHOHYDROLASE MUTT"/>
    <property type="match status" value="1"/>
</dbReference>
<organism evidence="5 6">
    <name type="scientific">Rhodococcoides trifolii</name>
    <dbReference type="NCBI Taxonomy" id="908250"/>
    <lineage>
        <taxon>Bacteria</taxon>
        <taxon>Bacillati</taxon>
        <taxon>Actinomycetota</taxon>
        <taxon>Actinomycetes</taxon>
        <taxon>Mycobacteriales</taxon>
        <taxon>Nocardiaceae</taxon>
        <taxon>Rhodococcoides</taxon>
    </lineage>
</organism>
<dbReference type="AlphaFoldDB" id="A0A917D004"/>
<accession>A0A917D004</accession>
<dbReference type="SUPFAM" id="SSF53254">
    <property type="entry name" value="Phosphoglycerate mutase-like"/>
    <property type="match status" value="1"/>
</dbReference>
<dbReference type="InterPro" id="IPR000086">
    <property type="entry name" value="NUDIX_hydrolase_dom"/>
</dbReference>
<dbReference type="Gene3D" id="3.90.79.10">
    <property type="entry name" value="Nucleoside Triphosphate Pyrophosphohydrolase"/>
    <property type="match status" value="1"/>
</dbReference>
<evidence type="ECO:0000313" key="5">
    <source>
        <dbReference type="EMBL" id="GGG06406.1"/>
    </source>
</evidence>
<evidence type="ECO:0000256" key="2">
    <source>
        <dbReference type="ARBA" id="ARBA00022801"/>
    </source>
</evidence>
<dbReference type="GO" id="GO:0004081">
    <property type="term" value="F:bis(5'-nucleosyl)-tetraphosphatase (asymmetrical) activity"/>
    <property type="evidence" value="ECO:0007669"/>
    <property type="project" value="TreeGrafter"/>
</dbReference>
<evidence type="ECO:0000313" key="6">
    <source>
        <dbReference type="Proteomes" id="UP000654257"/>
    </source>
</evidence>
<sequence length="311" mass="34036">MTPSSHSKDTTVYAAGAVLWRHCGDGIEIALVHRPRYDDWTFPKGKVEKGEVPSAAAVREVAEETGFRAVLGRSLSAVTYRLPSSKKSKHSGDKHVDYWAAEAVDGSFARNDEVDELTWVHPEAVRDALSYDIDAEVFERFEHVPADTSTVILVRHARAGSKSRYRGDDRERPLDSLGVQQATALVPMLSAFGGTRIHCADRVRCIQTVEPWARATDTAITTDTLLTEEGYAANPDSARARALAIATSGHGVPVICSQGKVIPDLVQWWADKDGLKLERTRSRKASVWVLSLRGGSLVAADHIDSPLPRMA</sequence>
<dbReference type="Proteomes" id="UP000654257">
    <property type="component" value="Unassembled WGS sequence"/>
</dbReference>
<feature type="domain" description="Nudix hydrolase" evidence="4">
    <location>
        <begin position="10"/>
        <end position="142"/>
    </location>
</feature>
<evidence type="ECO:0000256" key="1">
    <source>
        <dbReference type="ARBA" id="ARBA00005582"/>
    </source>
</evidence>
<dbReference type="PANTHER" id="PTHR21340:SF0">
    <property type="entry name" value="BIS(5'-NUCLEOSYL)-TETRAPHOSPHATASE [ASYMMETRICAL]"/>
    <property type="match status" value="1"/>
</dbReference>
<dbReference type="CDD" id="cd07067">
    <property type="entry name" value="HP_PGM_like"/>
    <property type="match status" value="1"/>
</dbReference>
<dbReference type="Gene3D" id="3.40.50.1240">
    <property type="entry name" value="Phosphoglycerate mutase-like"/>
    <property type="match status" value="1"/>
</dbReference>